<proteinExistence type="predicted"/>
<dbReference type="InterPro" id="IPR009327">
    <property type="entry name" value="Cupin_DUF985"/>
</dbReference>
<accession>A0A5B8M9G0</accession>
<dbReference type="InterPro" id="IPR011051">
    <property type="entry name" value="RmlC_Cupin_sf"/>
</dbReference>
<dbReference type="SUPFAM" id="SSF51182">
    <property type="entry name" value="RmlC-like cupins"/>
    <property type="match status" value="1"/>
</dbReference>
<evidence type="ECO:0000313" key="3">
    <source>
        <dbReference type="Proteomes" id="UP000320216"/>
    </source>
</evidence>
<dbReference type="Proteomes" id="UP000320216">
    <property type="component" value="Chromosome"/>
</dbReference>
<dbReference type="CDD" id="cd06121">
    <property type="entry name" value="cupin_YML079wp"/>
    <property type="match status" value="1"/>
</dbReference>
<dbReference type="AlphaFoldDB" id="A0A5B8M9G0"/>
<sequence length="141" mass="15266">MPERARMLDLAPHPEGGWFRRTYTSPLTVELPRGPRAAASIIHYLLSDGEASAWHVVRSDEIWLWHGPGTLTLQLGGSGNEPVDGETTVLGGDTPNGERAQAVVPAGVWQRTLPSEGETLVSCVVSPEFHYDDWVLDAPAG</sequence>
<dbReference type="PANTHER" id="PTHR33387">
    <property type="entry name" value="RMLC-LIKE JELLY ROLL FOLD PROTEIN"/>
    <property type="match status" value="1"/>
</dbReference>
<dbReference type="EMBL" id="CP042305">
    <property type="protein sequence ID" value="QDZ16724.1"/>
    <property type="molecule type" value="Genomic_DNA"/>
</dbReference>
<protein>
    <submittedName>
        <fullName evidence="2">Cupin domain-containing protein</fullName>
    </submittedName>
</protein>
<dbReference type="Pfam" id="PF06172">
    <property type="entry name" value="Cupin_5"/>
    <property type="match status" value="1"/>
</dbReference>
<dbReference type="PANTHER" id="PTHR33387:SF3">
    <property type="entry name" value="DUF985 DOMAIN-CONTAINING PROTEIN"/>
    <property type="match status" value="1"/>
</dbReference>
<dbReference type="InterPro" id="IPR039935">
    <property type="entry name" value="YML079W-like"/>
</dbReference>
<dbReference type="InterPro" id="IPR014710">
    <property type="entry name" value="RmlC-like_jellyroll"/>
</dbReference>
<feature type="domain" description="DUF985" evidence="1">
    <location>
        <begin position="6"/>
        <end position="135"/>
    </location>
</feature>
<dbReference type="KEGG" id="huw:FPZ11_05800"/>
<keyword evidence="3" id="KW-1185">Reference proteome</keyword>
<gene>
    <name evidence="2" type="ORF">FPZ11_05800</name>
</gene>
<name>A0A5B8M9G0_9MICO</name>
<organism evidence="2 3">
    <name type="scientific">Humibacter ginsenosidimutans</name>
    <dbReference type="NCBI Taxonomy" id="2599293"/>
    <lineage>
        <taxon>Bacteria</taxon>
        <taxon>Bacillati</taxon>
        <taxon>Actinomycetota</taxon>
        <taxon>Actinomycetes</taxon>
        <taxon>Micrococcales</taxon>
        <taxon>Microbacteriaceae</taxon>
        <taxon>Humibacter</taxon>
    </lineage>
</organism>
<reference evidence="2 3" key="1">
    <citation type="submission" date="2019-07" db="EMBL/GenBank/DDBJ databases">
        <title>Full genome sequence of Humibacter sp. WJ7-1.</title>
        <authorList>
            <person name="Im W.-T."/>
        </authorList>
    </citation>
    <scope>NUCLEOTIDE SEQUENCE [LARGE SCALE GENOMIC DNA]</scope>
    <source>
        <strain evidence="2 3">WJ7-1</strain>
    </source>
</reference>
<evidence type="ECO:0000313" key="2">
    <source>
        <dbReference type="EMBL" id="QDZ16724.1"/>
    </source>
</evidence>
<evidence type="ECO:0000259" key="1">
    <source>
        <dbReference type="Pfam" id="PF06172"/>
    </source>
</evidence>
<dbReference type="Gene3D" id="2.60.120.10">
    <property type="entry name" value="Jelly Rolls"/>
    <property type="match status" value="1"/>
</dbReference>
<dbReference type="OrthoDB" id="9798288at2"/>